<dbReference type="InterPro" id="IPR038975">
    <property type="entry name" value="THNL"/>
</dbReference>
<evidence type="ECO:0008006" key="4">
    <source>
        <dbReference type="Google" id="ProtNLM"/>
    </source>
</evidence>
<evidence type="ECO:0000313" key="2">
    <source>
        <dbReference type="EMBL" id="KAJ9691117.1"/>
    </source>
</evidence>
<proteinExistence type="predicted"/>
<dbReference type="PROSITE" id="PS51257">
    <property type="entry name" value="PROKAR_LIPOPROTEIN"/>
    <property type="match status" value="1"/>
</dbReference>
<evidence type="ECO:0000313" key="3">
    <source>
        <dbReference type="Proteomes" id="UP001168098"/>
    </source>
</evidence>
<feature type="chain" id="PRO_5041385419" description="Thionin-like protein 2" evidence="1">
    <location>
        <begin position="26"/>
        <end position="114"/>
    </location>
</feature>
<accession>A0AA39DR29</accession>
<feature type="signal peptide" evidence="1">
    <location>
        <begin position="1"/>
        <end position="25"/>
    </location>
</feature>
<organism evidence="2 3">
    <name type="scientific">Vitis rotundifolia</name>
    <name type="common">Muscadine grape</name>
    <dbReference type="NCBI Taxonomy" id="103349"/>
    <lineage>
        <taxon>Eukaryota</taxon>
        <taxon>Viridiplantae</taxon>
        <taxon>Streptophyta</taxon>
        <taxon>Embryophyta</taxon>
        <taxon>Tracheophyta</taxon>
        <taxon>Spermatophyta</taxon>
        <taxon>Magnoliopsida</taxon>
        <taxon>eudicotyledons</taxon>
        <taxon>Gunneridae</taxon>
        <taxon>Pentapetalae</taxon>
        <taxon>rosids</taxon>
        <taxon>Vitales</taxon>
        <taxon>Vitaceae</taxon>
        <taxon>Viteae</taxon>
        <taxon>Vitis</taxon>
    </lineage>
</organism>
<protein>
    <recommendedName>
        <fullName evidence="4">Thionin-like protein 2</fullName>
    </recommendedName>
</protein>
<dbReference type="EMBL" id="JARBHA010000010">
    <property type="protein sequence ID" value="KAJ9691117.1"/>
    <property type="molecule type" value="Genomic_DNA"/>
</dbReference>
<keyword evidence="1" id="KW-0732">Signal</keyword>
<comment type="caution">
    <text evidence="2">The sequence shown here is derived from an EMBL/GenBank/DDBJ whole genome shotgun (WGS) entry which is preliminary data.</text>
</comment>
<keyword evidence="3" id="KW-1185">Reference proteome</keyword>
<dbReference type="PANTHER" id="PTHR36312:SF15">
    <property type="entry name" value="THIONIN-LIKE PROTEIN"/>
    <property type="match status" value="1"/>
</dbReference>
<dbReference type="PANTHER" id="PTHR36312">
    <property type="entry name" value="THIONIN-LIKE PROTEIN 1"/>
    <property type="match status" value="1"/>
</dbReference>
<evidence type="ECO:0000256" key="1">
    <source>
        <dbReference type="SAM" id="SignalP"/>
    </source>
</evidence>
<dbReference type="Proteomes" id="UP001168098">
    <property type="component" value="Unassembled WGS sequence"/>
</dbReference>
<sequence>MKGGMVGRLVMVGLMIGLFVGQSTASFGSCYSNCFSLCLLHLDSPVTCSVKCLAKCIKTPSPLHPDSLHFCKLGCALKLCSNISTKQNPGVATVESCVKSCPGTCSENYLSPIN</sequence>
<dbReference type="AlphaFoldDB" id="A0AA39DR29"/>
<gene>
    <name evidence="2" type="ORF">PVL29_013338</name>
</gene>
<name>A0AA39DR29_VITRO</name>
<reference evidence="2 3" key="1">
    <citation type="journal article" date="2023" name="BMC Biotechnol.">
        <title>Vitis rotundifolia cv Carlos genome sequencing.</title>
        <authorList>
            <person name="Huff M."/>
            <person name="Hulse-Kemp A."/>
            <person name="Scheffler B."/>
            <person name="Youngblood R."/>
            <person name="Simpson S."/>
            <person name="Babiker E."/>
            <person name="Staton M."/>
        </authorList>
    </citation>
    <scope>NUCLEOTIDE SEQUENCE [LARGE SCALE GENOMIC DNA]</scope>
    <source>
        <tissue evidence="2">Leaf</tissue>
    </source>
</reference>